<dbReference type="PANTHER" id="PTHR40278:SF1">
    <property type="entry name" value="DNA UTILIZATION PROTEIN HOFN"/>
    <property type="match status" value="1"/>
</dbReference>
<dbReference type="InterPro" id="IPR052534">
    <property type="entry name" value="Extracell_DNA_Util/SecSys_Comp"/>
</dbReference>
<dbReference type="RefSeq" id="WP_036184007.1">
    <property type="nucleotide sequence ID" value="NZ_AVDA01000005.1"/>
</dbReference>
<dbReference type="PANTHER" id="PTHR40278">
    <property type="entry name" value="DNA UTILIZATION PROTEIN HOFN"/>
    <property type="match status" value="1"/>
</dbReference>
<proteinExistence type="predicted"/>
<accession>A0A0A3IXU8</accession>
<dbReference type="STRING" id="1384049.CD29_05965"/>
<keyword evidence="1" id="KW-0472">Membrane</keyword>
<sequence length="194" mass="21893">MIPDINLIPKLEREQTTSKLVYIILGALTLVALAFFAWQYFSANSSITALQAEQANLQLQRDQLLAKQTELTNTQTNSIDEIIEYVEIISYPVLPLIQEIETLQPNNAYLRSYSFGVDTVSISVDFETLNDVSQYISRLTNSEFFIDAQISNISQFDLGNPTDDDTEETFNVIPRHTTSITLIIDELYLATGGR</sequence>
<protein>
    <recommendedName>
        <fullName evidence="4">Tfp pilus assembly protein PilN</fullName>
    </recommendedName>
</protein>
<dbReference type="EMBL" id="JPVN01000005">
    <property type="protein sequence ID" value="KGR79642.1"/>
    <property type="molecule type" value="Genomic_DNA"/>
</dbReference>
<keyword evidence="1" id="KW-1133">Transmembrane helix</keyword>
<evidence type="ECO:0008006" key="4">
    <source>
        <dbReference type="Google" id="ProtNLM"/>
    </source>
</evidence>
<dbReference type="eggNOG" id="COG3166">
    <property type="taxonomic scope" value="Bacteria"/>
</dbReference>
<dbReference type="Pfam" id="PF05137">
    <property type="entry name" value="PilN"/>
    <property type="match status" value="1"/>
</dbReference>
<dbReference type="AlphaFoldDB" id="A0A0A3IXU8"/>
<reference evidence="2 3" key="1">
    <citation type="submission" date="2014-02" db="EMBL/GenBank/DDBJ databases">
        <title>Draft genome sequence of Lysinibacillus manganicus DSM 26584T.</title>
        <authorList>
            <person name="Zhang F."/>
            <person name="Wang G."/>
            <person name="Zhang L."/>
        </authorList>
    </citation>
    <scope>NUCLEOTIDE SEQUENCE [LARGE SCALE GENOMIC DNA]</scope>
    <source>
        <strain evidence="2 3">DSM 26584</strain>
    </source>
</reference>
<dbReference type="InterPro" id="IPR007813">
    <property type="entry name" value="PilN"/>
</dbReference>
<evidence type="ECO:0000256" key="1">
    <source>
        <dbReference type="SAM" id="Phobius"/>
    </source>
</evidence>
<evidence type="ECO:0000313" key="2">
    <source>
        <dbReference type="EMBL" id="KGR79642.1"/>
    </source>
</evidence>
<keyword evidence="3" id="KW-1185">Reference proteome</keyword>
<gene>
    <name evidence="2" type="ORF">CD29_05965</name>
</gene>
<dbReference type="Proteomes" id="UP000030416">
    <property type="component" value="Unassembled WGS sequence"/>
</dbReference>
<comment type="caution">
    <text evidence="2">The sequence shown here is derived from an EMBL/GenBank/DDBJ whole genome shotgun (WGS) entry which is preliminary data.</text>
</comment>
<name>A0A0A3IXU8_9BACL</name>
<feature type="transmembrane region" description="Helical" evidence="1">
    <location>
        <begin position="20"/>
        <end position="41"/>
    </location>
</feature>
<organism evidence="2 3">
    <name type="scientific">Ureibacillus manganicus DSM 26584</name>
    <dbReference type="NCBI Taxonomy" id="1384049"/>
    <lineage>
        <taxon>Bacteria</taxon>
        <taxon>Bacillati</taxon>
        <taxon>Bacillota</taxon>
        <taxon>Bacilli</taxon>
        <taxon>Bacillales</taxon>
        <taxon>Caryophanaceae</taxon>
        <taxon>Ureibacillus</taxon>
    </lineage>
</organism>
<evidence type="ECO:0000313" key="3">
    <source>
        <dbReference type="Proteomes" id="UP000030416"/>
    </source>
</evidence>
<keyword evidence="1" id="KW-0812">Transmembrane</keyword>
<dbReference type="OrthoDB" id="2971140at2"/>